<feature type="domain" description="ABC transmembrane type-1" evidence="9">
    <location>
        <begin position="66"/>
        <end position="254"/>
    </location>
</feature>
<evidence type="ECO:0000256" key="7">
    <source>
        <dbReference type="ARBA" id="ARBA00023136"/>
    </source>
</evidence>
<feature type="transmembrane region" description="Helical" evidence="8">
    <location>
        <begin position="235"/>
        <end position="254"/>
    </location>
</feature>
<name>A0ABS6G2V0_9FIRM</name>
<evidence type="ECO:0000259" key="9">
    <source>
        <dbReference type="PROSITE" id="PS50928"/>
    </source>
</evidence>
<organism evidence="10 11">
    <name type="scientific">Alkaliphilus flagellatus</name>
    <dbReference type="NCBI Taxonomy" id="2841507"/>
    <lineage>
        <taxon>Bacteria</taxon>
        <taxon>Bacillati</taxon>
        <taxon>Bacillota</taxon>
        <taxon>Clostridia</taxon>
        <taxon>Peptostreptococcales</taxon>
        <taxon>Natronincolaceae</taxon>
        <taxon>Alkaliphilus</taxon>
    </lineage>
</organism>
<evidence type="ECO:0000256" key="4">
    <source>
        <dbReference type="ARBA" id="ARBA00022519"/>
    </source>
</evidence>
<dbReference type="Pfam" id="PF00528">
    <property type="entry name" value="BPD_transp_1"/>
    <property type="match status" value="1"/>
</dbReference>
<comment type="caution">
    <text evidence="10">The sequence shown here is derived from an EMBL/GenBank/DDBJ whole genome shotgun (WGS) entry which is preliminary data.</text>
</comment>
<comment type="subcellular location">
    <subcellularLocation>
        <location evidence="1">Cell inner membrane</location>
        <topology evidence="1">Multi-pass membrane protein</topology>
    </subcellularLocation>
    <subcellularLocation>
        <location evidence="8">Cell membrane</location>
        <topology evidence="8">Multi-pass membrane protein</topology>
    </subcellularLocation>
</comment>
<feature type="transmembrane region" description="Helical" evidence="8">
    <location>
        <begin position="179"/>
        <end position="200"/>
    </location>
</feature>
<feature type="transmembrane region" description="Helical" evidence="8">
    <location>
        <begin position="104"/>
        <end position="126"/>
    </location>
</feature>
<comment type="similarity">
    <text evidence="8">Belongs to the binding-protein-dependent transport system permease family.</text>
</comment>
<keyword evidence="2 8" id="KW-0813">Transport</keyword>
<proteinExistence type="inferred from homology"/>
<dbReference type="PANTHER" id="PTHR43357">
    <property type="entry name" value="INNER MEMBRANE ABC TRANSPORTER PERMEASE PROTEIN YDCV"/>
    <property type="match status" value="1"/>
</dbReference>
<keyword evidence="4" id="KW-0997">Cell inner membrane</keyword>
<evidence type="ECO:0000256" key="3">
    <source>
        <dbReference type="ARBA" id="ARBA00022475"/>
    </source>
</evidence>
<keyword evidence="3" id="KW-1003">Cell membrane</keyword>
<sequence length="270" mass="29916">MKDINSNKLLKLFLYLVLFTILAPMVILLFWTFTSRWPWPNLLPETYSFRAIKEIFAPHTKVFQTLFSSILLSLSVAILSAIVGTMTARALTLYDFVGKSLIDFLSIAPILVPGTVFAMGIHVVFIKMSLSDTVLGVIIVHLIYTLPYSINIMRDLTESIGEQMKLQAYVLGASPLKSFIYITLPLLTPGIMASISMAYIASFSQYFLTLLIGGGRVKTISVLMVPFIAKGDRSLGSAYALVFVISTLSVFVIIDRIIKRLPYQNKGGGI</sequence>
<evidence type="ECO:0000256" key="8">
    <source>
        <dbReference type="RuleBase" id="RU363032"/>
    </source>
</evidence>
<dbReference type="Proteomes" id="UP000779508">
    <property type="component" value="Unassembled WGS sequence"/>
</dbReference>
<dbReference type="PROSITE" id="PS50928">
    <property type="entry name" value="ABC_TM1"/>
    <property type="match status" value="1"/>
</dbReference>
<dbReference type="EMBL" id="JAHLQK010000001">
    <property type="protein sequence ID" value="MBU5675735.1"/>
    <property type="molecule type" value="Genomic_DNA"/>
</dbReference>
<protein>
    <submittedName>
        <fullName evidence="10">ABC transporter permease subunit</fullName>
    </submittedName>
</protein>
<keyword evidence="6 8" id="KW-1133">Transmembrane helix</keyword>
<evidence type="ECO:0000256" key="6">
    <source>
        <dbReference type="ARBA" id="ARBA00022989"/>
    </source>
</evidence>
<feature type="transmembrane region" description="Helical" evidence="8">
    <location>
        <begin position="66"/>
        <end position="92"/>
    </location>
</feature>
<keyword evidence="7 8" id="KW-0472">Membrane</keyword>
<evidence type="ECO:0000256" key="2">
    <source>
        <dbReference type="ARBA" id="ARBA00022448"/>
    </source>
</evidence>
<dbReference type="PANTHER" id="PTHR43357:SF4">
    <property type="entry name" value="INNER MEMBRANE ABC TRANSPORTER PERMEASE PROTEIN YDCV"/>
    <property type="match status" value="1"/>
</dbReference>
<feature type="transmembrane region" description="Helical" evidence="8">
    <location>
        <begin position="12"/>
        <end position="33"/>
    </location>
</feature>
<gene>
    <name evidence="10" type="ORF">KQI88_04840</name>
</gene>
<evidence type="ECO:0000256" key="5">
    <source>
        <dbReference type="ARBA" id="ARBA00022692"/>
    </source>
</evidence>
<evidence type="ECO:0000313" key="11">
    <source>
        <dbReference type="Proteomes" id="UP000779508"/>
    </source>
</evidence>
<dbReference type="CDD" id="cd06261">
    <property type="entry name" value="TM_PBP2"/>
    <property type="match status" value="1"/>
</dbReference>
<dbReference type="RefSeq" id="WP_216415189.1">
    <property type="nucleotide sequence ID" value="NZ_JAHLQK010000001.1"/>
</dbReference>
<evidence type="ECO:0000313" key="10">
    <source>
        <dbReference type="EMBL" id="MBU5675735.1"/>
    </source>
</evidence>
<feature type="transmembrane region" description="Helical" evidence="8">
    <location>
        <begin position="207"/>
        <end position="229"/>
    </location>
</feature>
<reference evidence="10 11" key="1">
    <citation type="submission" date="2021-06" db="EMBL/GenBank/DDBJ databases">
        <authorList>
            <person name="Sun Q."/>
            <person name="Li D."/>
        </authorList>
    </citation>
    <scope>NUCLEOTIDE SEQUENCE [LARGE SCALE GENOMIC DNA]</scope>
    <source>
        <strain evidence="10 11">MSJ-5</strain>
    </source>
</reference>
<keyword evidence="5 8" id="KW-0812">Transmembrane</keyword>
<dbReference type="InterPro" id="IPR000515">
    <property type="entry name" value="MetI-like"/>
</dbReference>
<keyword evidence="11" id="KW-1185">Reference proteome</keyword>
<accession>A0ABS6G2V0</accession>
<evidence type="ECO:0000256" key="1">
    <source>
        <dbReference type="ARBA" id="ARBA00004429"/>
    </source>
</evidence>